<evidence type="ECO:0008006" key="3">
    <source>
        <dbReference type="Google" id="ProtNLM"/>
    </source>
</evidence>
<accession>B0VEV2</accession>
<evidence type="ECO:0000313" key="2">
    <source>
        <dbReference type="Proteomes" id="UP000002019"/>
    </source>
</evidence>
<reference evidence="1 2" key="1">
    <citation type="journal article" date="2008" name="J. Bacteriol.">
        <title>'Candidatus Cloacamonas acidaminovorans': genome sequence reconstruction provides a first glimpse of a new bacterial division.</title>
        <authorList>
            <person name="Pelletier E."/>
            <person name="Kreimeyer A."/>
            <person name="Bocs S."/>
            <person name="Rouy Z."/>
            <person name="Gyapay G."/>
            <person name="Chouari R."/>
            <person name="Riviere D."/>
            <person name="Ganesan A."/>
            <person name="Daegelen P."/>
            <person name="Sghir A."/>
            <person name="Cohen G.N."/>
            <person name="Medigue C."/>
            <person name="Weissenbach J."/>
            <person name="Le Paslier D."/>
        </authorList>
    </citation>
    <scope>NUCLEOTIDE SEQUENCE [LARGE SCALE GENOMIC DNA]</scope>
    <source>
        <strain evidence="2">Evry</strain>
    </source>
</reference>
<dbReference type="EMBL" id="CU466930">
    <property type="protein sequence ID" value="CAO81672.1"/>
    <property type="molecule type" value="Genomic_DNA"/>
</dbReference>
<evidence type="ECO:0000313" key="1">
    <source>
        <dbReference type="EMBL" id="CAO81672.1"/>
    </source>
</evidence>
<protein>
    <recommendedName>
        <fullName evidence="3">TonB-dependent receptor</fullName>
    </recommendedName>
</protein>
<dbReference type="STRING" id="459349.CLOAM1843"/>
<gene>
    <name evidence="1" type="ordered locus">CLOAM1843</name>
</gene>
<proteinExistence type="predicted"/>
<name>B0VEV2_CLOAI</name>
<organism evidence="1 2">
    <name type="scientific">Cloacimonas acidaminovorans (strain Evry)</name>
    <dbReference type="NCBI Taxonomy" id="459349"/>
    <lineage>
        <taxon>Bacteria</taxon>
        <taxon>Pseudomonadati</taxon>
        <taxon>Candidatus Cloacimonadota</taxon>
        <taxon>Candidatus Cloacimonadia</taxon>
        <taxon>Candidatus Cloacimonadales</taxon>
        <taxon>Candidatus Cloacimonadaceae</taxon>
        <taxon>Candidatus Cloacimonas</taxon>
    </lineage>
</organism>
<dbReference type="Proteomes" id="UP000002019">
    <property type="component" value="Chromosome"/>
</dbReference>
<dbReference type="HOGENOM" id="CLU_542590_0_0_0"/>
<sequence>MKVFGCFLVLFTFCCVPIFSQIEEIPELESETLEDNWLNQLYTELETGKHKVDLQSRTKYQETFANGLANLQFRQKDMRFNFNLYKKENSDLYANFQLSAIPSKNNPSEIHFGSFRPAFGRGTILKKSGGNSLFAINRAGHPASFSPFGTGAIWRVNNFSAFFMASGQKRNASLKEGKIGSLYKSVQSEKTSVQEEIIAGGLEYHYKNNNFALLAYNQNYDRDFADTLWVKNLNAYSISAKTTGENYVLSAETALLEENIAFQSSIKFIYNYITQELSYSYRQGKQLPAYAAKPYLLGNQGENREIDWNLDYQLSKNMSLGLRYALMRKNNALKGPNWNSRGIFNLTFNPSYTIINLQLTLLDKEIVTETDSSYIATLPVHYRLRFKIDHELNPKLTLSLLLRYHYEDKIERRNNSFYWENAFHYHRTKWQISAGIKTWQTLTSLILPETDTENPEGCICATSEDDRVFAKVTYKGKVINLKTEWQQSWLNGNRTLYLSVGL</sequence>
<dbReference type="AlphaFoldDB" id="B0VEV2"/>
<keyword evidence="2" id="KW-1185">Reference proteome</keyword>
<dbReference type="SUPFAM" id="SSF56935">
    <property type="entry name" value="Porins"/>
    <property type="match status" value="1"/>
</dbReference>
<dbReference type="KEGG" id="caci:CLOAM1843"/>
<dbReference type="RefSeq" id="WP_015425530.1">
    <property type="nucleotide sequence ID" value="NC_020449.1"/>
</dbReference>